<feature type="signal peptide" evidence="1">
    <location>
        <begin position="1"/>
        <end position="20"/>
    </location>
</feature>
<feature type="chain" id="PRO_5012503524" evidence="1">
    <location>
        <begin position="21"/>
        <end position="86"/>
    </location>
</feature>
<sequence length="86" mass="9594">MVSSRLIAATVVLLVVEMCGLYEYSITVPQISRNTDIKAGLIGSGRRLQVLDSQTHPFDIGIGFTPSIEYSTEIFNNKIYHTNLLY</sequence>
<accession>A0A1R1PFY7</accession>
<dbReference type="AlphaFoldDB" id="A0A1R1PFY7"/>
<organism evidence="2 3">
    <name type="scientific">Zancudomyces culisetae</name>
    <name type="common">Gut fungus</name>
    <name type="synonym">Smittium culisetae</name>
    <dbReference type="NCBI Taxonomy" id="1213189"/>
    <lineage>
        <taxon>Eukaryota</taxon>
        <taxon>Fungi</taxon>
        <taxon>Fungi incertae sedis</taxon>
        <taxon>Zoopagomycota</taxon>
        <taxon>Kickxellomycotina</taxon>
        <taxon>Harpellomycetes</taxon>
        <taxon>Harpellales</taxon>
        <taxon>Legeriomycetaceae</taxon>
        <taxon>Zancudomyces</taxon>
    </lineage>
</organism>
<dbReference type="EMBL" id="LSSK01001399">
    <property type="protein sequence ID" value="OMH79828.1"/>
    <property type="molecule type" value="Genomic_DNA"/>
</dbReference>
<evidence type="ECO:0000256" key="1">
    <source>
        <dbReference type="SAM" id="SignalP"/>
    </source>
</evidence>
<reference evidence="3" key="1">
    <citation type="submission" date="2017-01" db="EMBL/GenBank/DDBJ databases">
        <authorList>
            <person name="Wang Y."/>
            <person name="White M."/>
            <person name="Kvist S."/>
            <person name="Moncalvo J.-M."/>
        </authorList>
    </citation>
    <scope>NUCLEOTIDE SEQUENCE [LARGE SCALE GENOMIC DNA]</scope>
    <source>
        <strain evidence="3">COL-18-3</strain>
    </source>
</reference>
<comment type="caution">
    <text evidence="2">The sequence shown here is derived from an EMBL/GenBank/DDBJ whole genome shotgun (WGS) entry which is preliminary data.</text>
</comment>
<protein>
    <submittedName>
        <fullName evidence="2">Uncharacterized protein</fullName>
    </submittedName>
</protein>
<dbReference type="Proteomes" id="UP000188320">
    <property type="component" value="Unassembled WGS sequence"/>
</dbReference>
<gene>
    <name evidence="2" type="ORF">AX774_g6748</name>
</gene>
<proteinExistence type="predicted"/>
<evidence type="ECO:0000313" key="2">
    <source>
        <dbReference type="EMBL" id="OMH79828.1"/>
    </source>
</evidence>
<evidence type="ECO:0000313" key="3">
    <source>
        <dbReference type="Proteomes" id="UP000188320"/>
    </source>
</evidence>
<name>A0A1R1PFY7_ZANCU</name>
<keyword evidence="3" id="KW-1185">Reference proteome</keyword>
<keyword evidence="1" id="KW-0732">Signal</keyword>